<dbReference type="EMBL" id="JAHQCS010000095">
    <property type="protein sequence ID" value="MBU9712251.1"/>
    <property type="molecule type" value="Genomic_DNA"/>
</dbReference>
<keyword evidence="2" id="KW-1185">Reference proteome</keyword>
<dbReference type="PIRSF" id="PIRSF034303">
    <property type="entry name" value="DUF1694"/>
    <property type="match status" value="1"/>
</dbReference>
<protein>
    <submittedName>
        <fullName evidence="1">YueI family protein</fullName>
    </submittedName>
</protein>
<evidence type="ECO:0000313" key="2">
    <source>
        <dbReference type="Proteomes" id="UP000784880"/>
    </source>
</evidence>
<dbReference type="InterPro" id="IPR012543">
    <property type="entry name" value="DUF1694"/>
</dbReference>
<evidence type="ECO:0000313" key="1">
    <source>
        <dbReference type="EMBL" id="MBU9712251.1"/>
    </source>
</evidence>
<organism evidence="1 2">
    <name type="scientific">Evansella tamaricis</name>
    <dbReference type="NCBI Taxonomy" id="2069301"/>
    <lineage>
        <taxon>Bacteria</taxon>
        <taxon>Bacillati</taxon>
        <taxon>Bacillota</taxon>
        <taxon>Bacilli</taxon>
        <taxon>Bacillales</taxon>
        <taxon>Bacillaceae</taxon>
        <taxon>Evansella</taxon>
    </lineage>
</organism>
<reference evidence="1 2" key="1">
    <citation type="submission" date="2021-06" db="EMBL/GenBank/DDBJ databases">
        <title>Bacillus sp. RD4P76, an endophyte from a halophyte.</title>
        <authorList>
            <person name="Sun J.-Q."/>
        </authorList>
    </citation>
    <scope>NUCLEOTIDE SEQUENCE [LARGE SCALE GENOMIC DNA]</scope>
    <source>
        <strain evidence="1 2">CGMCC 1.15917</strain>
    </source>
</reference>
<name>A0ABS6JF32_9BACI</name>
<dbReference type="Pfam" id="PF07997">
    <property type="entry name" value="DUF1694"/>
    <property type="match status" value="1"/>
</dbReference>
<comment type="caution">
    <text evidence="1">The sequence shown here is derived from an EMBL/GenBank/DDBJ whole genome shotgun (WGS) entry which is preliminary data.</text>
</comment>
<dbReference type="RefSeq" id="WP_217066436.1">
    <property type="nucleotide sequence ID" value="NZ_JAHQCS010000095.1"/>
</dbReference>
<sequence length="128" mass="14815">MSENKLEEILHRGIYGTPETLPEERRLFLGTISERVYLALTTNQIRKQGIYKEAEEIMRNNRDVHMYINGTLNYPSYSNYVQFANKHSVPFTIVSDNQDSPIGIVLSTSKALDKQGELFIKDEDFKLK</sequence>
<proteinExistence type="predicted"/>
<gene>
    <name evidence="1" type="ORF">KS419_10905</name>
</gene>
<accession>A0ABS6JF32</accession>
<dbReference type="Proteomes" id="UP000784880">
    <property type="component" value="Unassembled WGS sequence"/>
</dbReference>